<dbReference type="PROSITE" id="PS50082">
    <property type="entry name" value="WD_REPEATS_2"/>
    <property type="match status" value="1"/>
</dbReference>
<evidence type="ECO:0000313" key="3">
    <source>
        <dbReference type="Proteomes" id="UP000070089"/>
    </source>
</evidence>
<evidence type="ECO:0000313" key="2">
    <source>
        <dbReference type="EMBL" id="KWX12673.1"/>
    </source>
</evidence>
<dbReference type="AlphaFoldDB" id="A0A132NRD1"/>
<protein>
    <submittedName>
        <fullName evidence="2">WD-repeat protein 5</fullName>
    </submittedName>
</protein>
<dbReference type="SMART" id="SM00320">
    <property type="entry name" value="WD40"/>
    <property type="match status" value="6"/>
</dbReference>
<sequence>MERCGYKLGACIFLMTTADVRLALKHTITCHRAPVTSMIYDDSGSVLFSGSADGTIVVHTVDANPNQEPRFLHRLHRTQAKGINALAWSANRVLAAGDDCAVLWDINVQKPMITLADHTLPVTDCDIYENFALTSSADQTINLVDMRQGKSISTMRAHTGAVLSCRLLPKLDILGPGNIGALTGGTDGMIKLWNAIQGNTLVTVKPAKPISTIQVSPNGKYALCSQVGAGVVLHSLPTDQKGLEIRKVKDYSIHESAEYLLPANYMWLKDTKTQMIACGSSKNQIVIYDIKRSDRMLIEPISLLSPPLAIASSANSQLLGVGCMDSRIHLFDIITE</sequence>
<dbReference type="Proteomes" id="UP000070089">
    <property type="component" value="Unassembled WGS sequence"/>
</dbReference>
<dbReference type="EMBL" id="JXTI01000105">
    <property type="protein sequence ID" value="KWX12673.1"/>
    <property type="molecule type" value="Genomic_DNA"/>
</dbReference>
<dbReference type="VEuPathDB" id="GiardiaDB:QR46_3340"/>
<gene>
    <name evidence="2" type="ORF">QR46_3340</name>
</gene>
<feature type="repeat" description="WD" evidence="1">
    <location>
        <begin position="28"/>
        <end position="58"/>
    </location>
</feature>
<reference evidence="2 3" key="1">
    <citation type="journal article" date="2015" name="Mol. Biochem. Parasitol.">
        <title>Identification of polymorphic genes for use in assemblage B genotyping assays through comparative genomics of multiple assemblage B Giardia duodenalis isolates.</title>
        <authorList>
            <person name="Wielinga C."/>
            <person name="Thompson R.C."/>
            <person name="Monis P."/>
            <person name="Ryan U."/>
        </authorList>
    </citation>
    <scope>NUCLEOTIDE SEQUENCE [LARGE SCALE GENOMIC DNA]</scope>
    <source>
        <strain evidence="2 3">BAH15c1</strain>
    </source>
</reference>
<dbReference type="OrthoDB" id="674604at2759"/>
<dbReference type="Gene3D" id="2.130.10.10">
    <property type="entry name" value="YVTN repeat-like/Quinoprotein amine dehydrogenase"/>
    <property type="match status" value="1"/>
</dbReference>
<evidence type="ECO:0000256" key="1">
    <source>
        <dbReference type="PROSITE-ProRule" id="PRU00221"/>
    </source>
</evidence>
<dbReference type="SUPFAM" id="SSF50978">
    <property type="entry name" value="WD40 repeat-like"/>
    <property type="match status" value="1"/>
</dbReference>
<dbReference type="InterPro" id="IPR036322">
    <property type="entry name" value="WD40_repeat_dom_sf"/>
</dbReference>
<proteinExistence type="predicted"/>
<accession>A0A132NRD1</accession>
<dbReference type="InterPro" id="IPR015943">
    <property type="entry name" value="WD40/YVTN_repeat-like_dom_sf"/>
</dbReference>
<name>A0A132NRD1_GIAIN</name>
<keyword evidence="1" id="KW-0853">WD repeat</keyword>
<dbReference type="Pfam" id="PF00400">
    <property type="entry name" value="WD40"/>
    <property type="match status" value="2"/>
</dbReference>
<comment type="caution">
    <text evidence="2">The sequence shown here is derived from an EMBL/GenBank/DDBJ whole genome shotgun (WGS) entry which is preliminary data.</text>
</comment>
<organism evidence="2 3">
    <name type="scientific">Giardia duodenalis assemblage B</name>
    <dbReference type="NCBI Taxonomy" id="1394984"/>
    <lineage>
        <taxon>Eukaryota</taxon>
        <taxon>Metamonada</taxon>
        <taxon>Diplomonadida</taxon>
        <taxon>Hexamitidae</taxon>
        <taxon>Giardiinae</taxon>
        <taxon>Giardia</taxon>
    </lineage>
</organism>
<dbReference type="InterPro" id="IPR001680">
    <property type="entry name" value="WD40_rpt"/>
</dbReference>
<dbReference type="InterPro" id="IPR053299">
    <property type="entry name" value="ASTRA_WD_repeat"/>
</dbReference>
<dbReference type="PANTHER" id="PTHR44156">
    <property type="entry name" value="SUPERNUMERARY LIMBS, ISOFORM B-RELATED"/>
    <property type="match status" value="1"/>
</dbReference>